<proteinExistence type="predicted"/>
<feature type="compositionally biased region" description="Basic and acidic residues" evidence="1">
    <location>
        <begin position="392"/>
        <end position="407"/>
    </location>
</feature>
<geneLocation type="plasmid" evidence="3">
    <name>pTi_CFBP2407</name>
</geneLocation>
<keyword evidence="3" id="KW-0614">Plasmid</keyword>
<accession>A0A2Z2Q2H1</accession>
<feature type="domain" description="TniQ" evidence="2">
    <location>
        <begin position="6"/>
        <end position="147"/>
    </location>
</feature>
<evidence type="ECO:0000259" key="2">
    <source>
        <dbReference type="Pfam" id="PF06527"/>
    </source>
</evidence>
<feature type="region of interest" description="Disordered" evidence="1">
    <location>
        <begin position="381"/>
        <end position="407"/>
    </location>
</feature>
<name>A0A2Z2Q2H1_AGRTU</name>
<feature type="region of interest" description="Disordered" evidence="1">
    <location>
        <begin position="310"/>
        <end position="331"/>
    </location>
</feature>
<evidence type="ECO:0000313" key="3">
    <source>
        <dbReference type="EMBL" id="ASK46966.1"/>
    </source>
</evidence>
<organism evidence="3">
    <name type="scientific">Agrobacterium tumefaciens</name>
    <dbReference type="NCBI Taxonomy" id="358"/>
    <lineage>
        <taxon>Bacteria</taxon>
        <taxon>Pseudomonadati</taxon>
        <taxon>Pseudomonadota</taxon>
        <taxon>Alphaproteobacteria</taxon>
        <taxon>Hyphomicrobiales</taxon>
        <taxon>Rhizobiaceae</taxon>
        <taxon>Rhizobium/Agrobacterium group</taxon>
        <taxon>Agrobacterium</taxon>
        <taxon>Agrobacterium tumefaciens complex</taxon>
    </lineage>
</organism>
<sequence>MAGRLPVAPRPYRDELLSSWLVRVACRYGLTARELVGHFADDGNSVSSPPPIDDWAPAQHQTRAWAQACGIDPERLERLALRKRYPVRPPSWFTRRGPDGGHLVMPGPPPVCLDCFTADRVAGRNAYLRASWMLGECCICPDHGQLLCDRCISCHQLLSVTFRLRDGCARPVCSRCACLLDDGGGEGGPPRDRALIQAALATQRLVAASIDQNDPGRKQVEKALAILWAPLDHPAAARPVLALWFGKAGWRCPYEVRHAVGADTPLGRIPVRWRFVTLLALNDIFGVDPNVDDAISEAASRLVRRATAMTSSSAPRSLRHEASNQAGRRSSEDYDRLARNILAHPDWIAAERLPARKRQRLRARLVDAALARNSSSEAGFLLNRDPAGKLSSHVEGRGARFEGENEP</sequence>
<dbReference type="AlphaFoldDB" id="A0A2Z2Q2H1"/>
<dbReference type="EMBL" id="KY000060">
    <property type="protein sequence ID" value="ASK46966.1"/>
    <property type="molecule type" value="Genomic_DNA"/>
</dbReference>
<reference evidence="3" key="1">
    <citation type="submission" date="2016-10" db="EMBL/GenBank/DDBJ databases">
        <title>Agrobacterium Ti plasmids: Classification based on T-DNA and Vir regions organization.</title>
        <authorList>
            <person name="Nabi N."/>
            <person name="Vial L."/>
            <person name="Ben Hafsa A."/>
            <person name="Chapulliot D."/>
            <person name="Berard A."/>
            <person name="Chauveau A."/>
            <person name="Le Paslier M.-C."/>
            <person name="Harzallah Skhiri F."/>
            <person name="Brunel D."/>
            <person name="Nesme X."/>
            <person name="Chaouachi M."/>
        </authorList>
    </citation>
    <scope>NUCLEOTIDE SEQUENCE</scope>
    <source>
        <strain evidence="3">CFBP2407</strain>
        <plasmid evidence="3">pTi_CFBP2407</plasmid>
    </source>
</reference>
<dbReference type="Pfam" id="PF06527">
    <property type="entry name" value="TniQ"/>
    <property type="match status" value="1"/>
</dbReference>
<protein>
    <recommendedName>
        <fullName evidence="2">TniQ domain-containing protein</fullName>
    </recommendedName>
</protein>
<evidence type="ECO:0000256" key="1">
    <source>
        <dbReference type="SAM" id="MobiDB-lite"/>
    </source>
</evidence>
<dbReference type="InterPro" id="IPR009492">
    <property type="entry name" value="TniQ"/>
</dbReference>